<gene>
    <name evidence="1" type="ORF">BWK73_09145</name>
</gene>
<name>A0A1Y1QV00_9GAMM</name>
<protein>
    <submittedName>
        <fullName evidence="1">Uncharacterized protein</fullName>
    </submittedName>
</protein>
<dbReference type="AlphaFoldDB" id="A0A1Y1QV00"/>
<dbReference type="EMBL" id="MTEJ01000027">
    <property type="protein sequence ID" value="OQX14550.1"/>
    <property type="molecule type" value="Genomic_DNA"/>
</dbReference>
<accession>A0A1Y1QV00</accession>
<reference evidence="1 2" key="1">
    <citation type="submission" date="2017-01" db="EMBL/GenBank/DDBJ databases">
        <title>Novel large sulfur bacteria in the metagenomes of groundwater-fed chemosynthetic microbial mats in the Lake Huron basin.</title>
        <authorList>
            <person name="Sharrar A.M."/>
            <person name="Flood B.E."/>
            <person name="Bailey J.V."/>
            <person name="Jones D.S."/>
            <person name="Biddanda B."/>
            <person name="Ruberg S.A."/>
            <person name="Marcus D.N."/>
            <person name="Dick G.J."/>
        </authorList>
    </citation>
    <scope>NUCLEOTIDE SEQUENCE [LARGE SCALE GENOMIC DNA]</scope>
    <source>
        <strain evidence="1">A8</strain>
    </source>
</reference>
<dbReference type="Proteomes" id="UP000192491">
    <property type="component" value="Unassembled WGS sequence"/>
</dbReference>
<organism evidence="1 2">
    <name type="scientific">Thiothrix lacustris</name>
    <dbReference type="NCBI Taxonomy" id="525917"/>
    <lineage>
        <taxon>Bacteria</taxon>
        <taxon>Pseudomonadati</taxon>
        <taxon>Pseudomonadota</taxon>
        <taxon>Gammaproteobacteria</taxon>
        <taxon>Thiotrichales</taxon>
        <taxon>Thiotrichaceae</taxon>
        <taxon>Thiothrix</taxon>
    </lineage>
</organism>
<proteinExistence type="predicted"/>
<sequence length="61" mass="6894">MITTTLSELKWKAAQGHKSAQQALAECPVFTQKQRDFWDYKANGGKAFSMDAWALEQSSKK</sequence>
<evidence type="ECO:0000313" key="2">
    <source>
        <dbReference type="Proteomes" id="UP000192491"/>
    </source>
</evidence>
<evidence type="ECO:0000313" key="1">
    <source>
        <dbReference type="EMBL" id="OQX14550.1"/>
    </source>
</evidence>
<comment type="caution">
    <text evidence="1">The sequence shown here is derived from an EMBL/GenBank/DDBJ whole genome shotgun (WGS) entry which is preliminary data.</text>
</comment>